<proteinExistence type="predicted"/>
<reference evidence="3 4" key="1">
    <citation type="submission" date="2024-08" db="EMBL/GenBank/DDBJ databases">
        <title>Genome sequence of Streptomyces aureus CACIA-1.46HGO.</title>
        <authorList>
            <person name="Evangelista-Martinez Z."/>
        </authorList>
    </citation>
    <scope>NUCLEOTIDE SEQUENCE [LARGE SCALE GENOMIC DNA]</scope>
    <source>
        <strain evidence="3 4">CACIA-1.46HGO</strain>
    </source>
</reference>
<dbReference type="PROSITE" id="PS51898">
    <property type="entry name" value="TYR_RECOMBINASE"/>
    <property type="match status" value="1"/>
</dbReference>
<dbReference type="Pfam" id="PF00589">
    <property type="entry name" value="Phage_integrase"/>
    <property type="match status" value="1"/>
</dbReference>
<dbReference type="SUPFAM" id="SSF56349">
    <property type="entry name" value="DNA breaking-rejoining enzymes"/>
    <property type="match status" value="1"/>
</dbReference>
<dbReference type="Gene3D" id="1.10.443.10">
    <property type="entry name" value="Intergrase catalytic core"/>
    <property type="match status" value="1"/>
</dbReference>
<feature type="non-terminal residue" evidence="3">
    <location>
        <position position="1"/>
    </location>
</feature>
<evidence type="ECO:0000259" key="2">
    <source>
        <dbReference type="PROSITE" id="PS51898"/>
    </source>
</evidence>
<keyword evidence="4" id="KW-1185">Reference proteome</keyword>
<dbReference type="EMBL" id="JBGOSP010000067">
    <property type="protein sequence ID" value="MFA3843624.1"/>
    <property type="molecule type" value="Genomic_DNA"/>
</dbReference>
<evidence type="ECO:0000313" key="4">
    <source>
        <dbReference type="Proteomes" id="UP001571476"/>
    </source>
</evidence>
<feature type="domain" description="Tyr recombinase" evidence="2">
    <location>
        <begin position="1"/>
        <end position="161"/>
    </location>
</feature>
<dbReference type="RefSeq" id="WP_372567429.1">
    <property type="nucleotide sequence ID" value="NZ_JBGOSP010000067.1"/>
</dbReference>
<organism evidence="3 4">
    <name type="scientific">Streptomyces aureus</name>
    <dbReference type="NCBI Taxonomy" id="193461"/>
    <lineage>
        <taxon>Bacteria</taxon>
        <taxon>Bacillati</taxon>
        <taxon>Actinomycetota</taxon>
        <taxon>Actinomycetes</taxon>
        <taxon>Kitasatosporales</taxon>
        <taxon>Streptomycetaceae</taxon>
        <taxon>Streptomyces</taxon>
    </lineage>
</organism>
<evidence type="ECO:0000313" key="3">
    <source>
        <dbReference type="EMBL" id="MFA3843624.1"/>
    </source>
</evidence>
<gene>
    <name evidence="3" type="ORF">ACEG43_47340</name>
</gene>
<accession>A0ABV4SYW3</accession>
<sequence>VGPHLGDHPHRTTAQLKRVLGRTCHDSILSNDRVSTESGTVHRASPAMISSYFAYMTTEYATYAGGHGMLLIQLAGPQHGEPWTTDAARGMLRRAGRRAGLPGRIKPHSFRHTATAKVLDASGNDPMVAKVVGNWASTRMVDEVYGHPDMHSPKFQAALTAVWGEQA</sequence>
<keyword evidence="1" id="KW-0233">DNA recombination</keyword>
<evidence type="ECO:0000256" key="1">
    <source>
        <dbReference type="ARBA" id="ARBA00023172"/>
    </source>
</evidence>
<protein>
    <submittedName>
        <fullName evidence="3">Tyrosine-type recombinase/integrase</fullName>
    </submittedName>
</protein>
<dbReference type="InterPro" id="IPR013762">
    <property type="entry name" value="Integrase-like_cat_sf"/>
</dbReference>
<dbReference type="Proteomes" id="UP001571476">
    <property type="component" value="Unassembled WGS sequence"/>
</dbReference>
<comment type="caution">
    <text evidence="3">The sequence shown here is derived from an EMBL/GenBank/DDBJ whole genome shotgun (WGS) entry which is preliminary data.</text>
</comment>
<dbReference type="InterPro" id="IPR002104">
    <property type="entry name" value="Integrase_catalytic"/>
</dbReference>
<dbReference type="InterPro" id="IPR011010">
    <property type="entry name" value="DNA_brk_join_enz"/>
</dbReference>
<name>A0ABV4SYW3_9ACTN</name>